<sequence length="113" mass="13481">MNAKIYTINVNSRDIIIIDINFYYYEPIIIIRYLLKNKIRYKAALSKIRRQCLKYKFNVGKNKIISDDKRCKYGNSITKNVILEYVIRVYQGLYIAENYSNSSLVYSVNIYKL</sequence>
<keyword evidence="1" id="KW-0472">Membrane</keyword>
<name>A0ABQ7HYP7_9MICR</name>
<gene>
    <name evidence="2" type="ORF">TCON_1516</name>
</gene>
<evidence type="ECO:0000313" key="3">
    <source>
        <dbReference type="Proteomes" id="UP001516464"/>
    </source>
</evidence>
<keyword evidence="1" id="KW-0812">Transmembrane</keyword>
<organism evidence="2 3">
    <name type="scientific">Astathelohania contejeani</name>
    <dbReference type="NCBI Taxonomy" id="164912"/>
    <lineage>
        <taxon>Eukaryota</taxon>
        <taxon>Fungi</taxon>
        <taxon>Fungi incertae sedis</taxon>
        <taxon>Microsporidia</taxon>
        <taxon>Astathelohaniidae</taxon>
        <taxon>Astathelohania</taxon>
    </lineage>
</organism>
<keyword evidence="3" id="KW-1185">Reference proteome</keyword>
<feature type="transmembrane region" description="Helical" evidence="1">
    <location>
        <begin position="15"/>
        <end position="35"/>
    </location>
</feature>
<dbReference type="EMBL" id="SBIQ01000106">
    <property type="protein sequence ID" value="KAF7683274.1"/>
    <property type="molecule type" value="Genomic_DNA"/>
</dbReference>
<proteinExistence type="predicted"/>
<protein>
    <submittedName>
        <fullName evidence="2">Uncharacterized protein</fullName>
    </submittedName>
</protein>
<reference evidence="2 3" key="1">
    <citation type="submission" date="2019-01" db="EMBL/GenBank/DDBJ databases">
        <title>Genomes sequencing and comparative genomics of infectious freshwater microsporidia, Cucumispora dikerogammari and Thelohania contejeani.</title>
        <authorList>
            <person name="Cormier A."/>
            <person name="Giraud I."/>
            <person name="Wattier R."/>
            <person name="Teixeira M."/>
            <person name="Grandjean F."/>
            <person name="Rigaud T."/>
            <person name="Cordaux R."/>
        </authorList>
    </citation>
    <scope>NUCLEOTIDE SEQUENCE [LARGE SCALE GENOMIC DNA]</scope>
    <source>
        <strain evidence="2">T1</strain>
        <tissue evidence="2">Spores</tissue>
    </source>
</reference>
<comment type="caution">
    <text evidence="2">The sequence shown here is derived from an EMBL/GenBank/DDBJ whole genome shotgun (WGS) entry which is preliminary data.</text>
</comment>
<keyword evidence="1" id="KW-1133">Transmembrane helix</keyword>
<evidence type="ECO:0000313" key="2">
    <source>
        <dbReference type="EMBL" id="KAF7683274.1"/>
    </source>
</evidence>
<dbReference type="Proteomes" id="UP001516464">
    <property type="component" value="Unassembled WGS sequence"/>
</dbReference>
<accession>A0ABQ7HYP7</accession>
<evidence type="ECO:0000256" key="1">
    <source>
        <dbReference type="SAM" id="Phobius"/>
    </source>
</evidence>